<dbReference type="PANTHER" id="PTHR10366">
    <property type="entry name" value="NAD DEPENDENT EPIMERASE/DEHYDRATASE"/>
    <property type="match status" value="1"/>
</dbReference>
<reference evidence="4 5" key="1">
    <citation type="submission" date="2015-06" db="EMBL/GenBank/DDBJ databases">
        <title>Survival trade-offs in plant roots during colonization by closely related pathogenic and mutualistic fungi.</title>
        <authorList>
            <person name="Hacquard S."/>
            <person name="Kracher B."/>
            <person name="Hiruma K."/>
            <person name="Weinman A."/>
            <person name="Muench P."/>
            <person name="Garrido Oter R."/>
            <person name="Ver Loren van Themaat E."/>
            <person name="Dallerey J.-F."/>
            <person name="Damm U."/>
            <person name="Henrissat B."/>
            <person name="Lespinet O."/>
            <person name="Thon M."/>
            <person name="Kemen E."/>
            <person name="McHardy A.C."/>
            <person name="Schulze-Lefert P."/>
            <person name="O'Connell R.J."/>
        </authorList>
    </citation>
    <scope>NUCLEOTIDE SEQUENCE [LARGE SCALE GENOMIC DNA]</scope>
    <source>
        <strain evidence="4 5">MAFF 238704</strain>
    </source>
</reference>
<keyword evidence="5" id="KW-1185">Reference proteome</keyword>
<evidence type="ECO:0000256" key="1">
    <source>
        <dbReference type="ARBA" id="ARBA00023002"/>
    </source>
</evidence>
<comment type="similarity">
    <text evidence="2">Belongs to the NAD(P)-dependent epimerase/dehydratase family. Dihydroflavonol-4-reductase subfamily.</text>
</comment>
<protein>
    <submittedName>
        <fullName evidence="4">Nad dependent epimerase</fullName>
    </submittedName>
</protein>
<comment type="caution">
    <text evidence="4">The sequence shown here is derived from an EMBL/GenBank/DDBJ whole genome shotgun (WGS) entry which is preliminary data.</text>
</comment>
<evidence type="ECO:0000256" key="2">
    <source>
        <dbReference type="ARBA" id="ARBA00023445"/>
    </source>
</evidence>
<keyword evidence="1" id="KW-0560">Oxidoreductase</keyword>
<dbReference type="InterPro" id="IPR050425">
    <property type="entry name" value="NAD(P)_dehydrat-like"/>
</dbReference>
<dbReference type="Gene3D" id="3.40.50.720">
    <property type="entry name" value="NAD(P)-binding Rossmann-like Domain"/>
    <property type="match status" value="1"/>
</dbReference>
<dbReference type="InterPro" id="IPR036291">
    <property type="entry name" value="NAD(P)-bd_dom_sf"/>
</dbReference>
<proteinExistence type="inferred from homology"/>
<dbReference type="Proteomes" id="UP000076584">
    <property type="component" value="Unassembled WGS sequence"/>
</dbReference>
<evidence type="ECO:0000313" key="4">
    <source>
        <dbReference type="EMBL" id="KZL84267.1"/>
    </source>
</evidence>
<dbReference type="STRING" id="1573173.A0A167DS46"/>
<dbReference type="EMBL" id="LFIW01000904">
    <property type="protein sequence ID" value="KZL84267.1"/>
    <property type="molecule type" value="Genomic_DNA"/>
</dbReference>
<organism evidence="4 5">
    <name type="scientific">Colletotrichum incanum</name>
    <name type="common">Soybean anthracnose fungus</name>
    <dbReference type="NCBI Taxonomy" id="1573173"/>
    <lineage>
        <taxon>Eukaryota</taxon>
        <taxon>Fungi</taxon>
        <taxon>Dikarya</taxon>
        <taxon>Ascomycota</taxon>
        <taxon>Pezizomycotina</taxon>
        <taxon>Sordariomycetes</taxon>
        <taxon>Hypocreomycetidae</taxon>
        <taxon>Glomerellales</taxon>
        <taxon>Glomerellaceae</taxon>
        <taxon>Colletotrichum</taxon>
        <taxon>Colletotrichum spaethianum species complex</taxon>
    </lineage>
</organism>
<dbReference type="GO" id="GO:0016616">
    <property type="term" value="F:oxidoreductase activity, acting on the CH-OH group of donors, NAD or NADP as acceptor"/>
    <property type="evidence" value="ECO:0007669"/>
    <property type="project" value="TreeGrafter"/>
</dbReference>
<dbReference type="OrthoDB" id="2735536at2759"/>
<feature type="domain" description="NAD-dependent epimerase/dehydratase" evidence="3">
    <location>
        <begin position="9"/>
        <end position="262"/>
    </location>
</feature>
<gene>
    <name evidence="4" type="ORF">CI238_11257</name>
</gene>
<dbReference type="AlphaFoldDB" id="A0A167DS46"/>
<dbReference type="InterPro" id="IPR001509">
    <property type="entry name" value="Epimerase_deHydtase"/>
</dbReference>
<dbReference type="SUPFAM" id="SSF51735">
    <property type="entry name" value="NAD(P)-binding Rossmann-fold domains"/>
    <property type="match status" value="1"/>
</dbReference>
<dbReference type="PANTHER" id="PTHR10366:SF564">
    <property type="entry name" value="STEROL-4-ALPHA-CARBOXYLATE 3-DEHYDROGENASE, DECARBOXYLATING"/>
    <property type="match status" value="1"/>
</dbReference>
<evidence type="ECO:0000313" key="5">
    <source>
        <dbReference type="Proteomes" id="UP000076584"/>
    </source>
</evidence>
<name>A0A167DS46_COLIC</name>
<evidence type="ECO:0000259" key="3">
    <source>
        <dbReference type="Pfam" id="PF01370"/>
    </source>
</evidence>
<accession>A0A167DS46</accession>
<dbReference type="Pfam" id="PF01370">
    <property type="entry name" value="Epimerase"/>
    <property type="match status" value="1"/>
</dbReference>
<sequence>MASSTLNNIVVTGANGYLALHVINQLLQAGYNVRGTVRSQKADEKVRATFPKHYGMRLTTAFVEDLTKPECFRDVFDNNTVGVLHIASPVHGHVEDNVRDMLDPAVKGATGILDACELYAGPSFRRVVHLSSSAATIDATKGLRPGYTYTDSDWNPVTFEEAAAMKDHVSLYIASKGLSERAVWTWMAEHKPKFDLACVNPSMVLGPHLETINSLDEVTSTAKFLWQLVDASEIPQLLWAGCVDVRDTAAMTVAAFEKSEAGGQRFLLAHHFDWQTASDIAREELPAEAKGRIPVGRSGTGKSDALEHIYQVDGSNAVNVLGVDYRPLPETVKDTLLQFLTAEGKAIR</sequence>